<name>A0A426FTC2_9BURK</name>
<evidence type="ECO:0000256" key="5">
    <source>
        <dbReference type="ARBA" id="ARBA00048462"/>
    </source>
</evidence>
<dbReference type="InterPro" id="IPR004410">
    <property type="entry name" value="Malonyl_CoA-ACP_transAc_FabD"/>
</dbReference>
<comment type="caution">
    <text evidence="9">The sequence shown here is derived from an EMBL/GenBank/DDBJ whole genome shotgun (WGS) entry which is preliminary data.</text>
</comment>
<accession>A0A426FTC2</accession>
<evidence type="ECO:0000256" key="3">
    <source>
        <dbReference type="ARBA" id="ARBA00022679"/>
    </source>
</evidence>
<dbReference type="EMBL" id="RRUE01000001">
    <property type="protein sequence ID" value="RRN45888.1"/>
    <property type="molecule type" value="Genomic_DNA"/>
</dbReference>
<dbReference type="InterPro" id="IPR016035">
    <property type="entry name" value="Acyl_Trfase/lysoPLipase"/>
</dbReference>
<dbReference type="AlphaFoldDB" id="A0A426FTC2"/>
<evidence type="ECO:0000259" key="8">
    <source>
        <dbReference type="SMART" id="SM00827"/>
    </source>
</evidence>
<dbReference type="GO" id="GO:0005829">
    <property type="term" value="C:cytosol"/>
    <property type="evidence" value="ECO:0007669"/>
    <property type="project" value="TreeGrafter"/>
</dbReference>
<evidence type="ECO:0000256" key="4">
    <source>
        <dbReference type="ARBA" id="ARBA00023315"/>
    </source>
</evidence>
<evidence type="ECO:0000313" key="9">
    <source>
        <dbReference type="EMBL" id="RRN45888.1"/>
    </source>
</evidence>
<dbReference type="SUPFAM" id="SSF55048">
    <property type="entry name" value="Probable ACP-binding domain of malonyl-CoA ACP transacylase"/>
    <property type="match status" value="1"/>
</dbReference>
<evidence type="ECO:0000256" key="6">
    <source>
        <dbReference type="PIRNR" id="PIRNR000446"/>
    </source>
</evidence>
<dbReference type="Gene3D" id="3.40.366.10">
    <property type="entry name" value="Malonyl-Coenzyme A Acyl Carrier Protein, domain 2"/>
    <property type="match status" value="1"/>
</dbReference>
<evidence type="ECO:0000256" key="1">
    <source>
        <dbReference type="ARBA" id="ARBA00013258"/>
    </source>
</evidence>
<dbReference type="Gene3D" id="3.30.70.250">
    <property type="entry name" value="Malonyl-CoA ACP transacylase, ACP-binding"/>
    <property type="match status" value="1"/>
</dbReference>
<dbReference type="SUPFAM" id="SSF52151">
    <property type="entry name" value="FabD/lysophospholipase-like"/>
    <property type="match status" value="1"/>
</dbReference>
<dbReference type="InterPro" id="IPR001227">
    <property type="entry name" value="Ac_transferase_dom_sf"/>
</dbReference>
<dbReference type="InterPro" id="IPR016036">
    <property type="entry name" value="Malonyl_transacylase_ACP-bd"/>
</dbReference>
<feature type="active site" evidence="7">
    <location>
        <position position="206"/>
    </location>
</feature>
<evidence type="ECO:0000256" key="7">
    <source>
        <dbReference type="PIRSR" id="PIRSR000446-1"/>
    </source>
</evidence>
<dbReference type="RefSeq" id="WP_125095315.1">
    <property type="nucleotide sequence ID" value="NZ_RRUE01000001.1"/>
</dbReference>
<evidence type="ECO:0000256" key="2">
    <source>
        <dbReference type="ARBA" id="ARBA00018953"/>
    </source>
</evidence>
<comment type="similarity">
    <text evidence="6">Belongs to the fabD family.</text>
</comment>
<keyword evidence="4 6" id="KW-0012">Acyltransferase</keyword>
<organism evidence="9 10">
    <name type="scientific">Lautropia dentalis</name>
    <dbReference type="NCBI Taxonomy" id="2490857"/>
    <lineage>
        <taxon>Bacteria</taxon>
        <taxon>Pseudomonadati</taxon>
        <taxon>Pseudomonadota</taxon>
        <taxon>Betaproteobacteria</taxon>
        <taxon>Burkholderiales</taxon>
        <taxon>Burkholderiaceae</taxon>
        <taxon>Lautropia</taxon>
    </lineage>
</organism>
<feature type="domain" description="Malonyl-CoA:ACP transacylase (MAT)" evidence="8">
    <location>
        <begin position="6"/>
        <end position="315"/>
    </location>
</feature>
<dbReference type="InterPro" id="IPR024925">
    <property type="entry name" value="Malonyl_CoA-ACP_transAc"/>
</dbReference>
<dbReference type="InterPro" id="IPR014043">
    <property type="entry name" value="Acyl_transferase_dom"/>
</dbReference>
<feature type="active site" evidence="7">
    <location>
        <position position="91"/>
    </location>
</feature>
<dbReference type="SMART" id="SM00827">
    <property type="entry name" value="PKS_AT"/>
    <property type="match status" value="1"/>
</dbReference>
<keyword evidence="3 6" id="KW-0808">Transferase</keyword>
<sequence length="316" mass="33029">MSVAFVFPGQGSQAVGMLSSLTGRPEVDDLVRRADAALGEPALSKVIAESPAEELALTTWTQPAMLLAGMACLAAWRAEGGPEPAFVAGHSLGEYTALVAAGSLDIDTAIRLVRLRAQAMQEAVPVGTGGMAAILGLSDADVQAACDEARPVPDTDRLEEVAAVNFNAPGQVVIAGHAGAVERACAAAQARGARRAKPLPVSAPFHSVLLRPAGDVLQRALADVDLKAPSIPLINNVDVAIETDPARIRDALVRQAWHPVRWVELIQKLADQGVDHFVEFGPGKVLTGLIKRIAPQAQLDNVFDAASLQSTLAKFS</sequence>
<dbReference type="PANTHER" id="PTHR42681:SF1">
    <property type="entry name" value="MALONYL-COA-ACYL CARRIER PROTEIN TRANSACYLASE, MITOCHONDRIAL"/>
    <property type="match status" value="1"/>
</dbReference>
<reference evidence="9 10" key="1">
    <citation type="submission" date="2018-11" db="EMBL/GenBank/DDBJ databases">
        <title>Genome sequencing of Lautropia sp. KCOM 2505 (= ChDC F240).</title>
        <authorList>
            <person name="Kook J.-K."/>
            <person name="Park S.-N."/>
            <person name="Lim Y.K."/>
        </authorList>
    </citation>
    <scope>NUCLEOTIDE SEQUENCE [LARGE SCALE GENOMIC DNA]</scope>
    <source>
        <strain evidence="9 10">KCOM 2505</strain>
    </source>
</reference>
<dbReference type="FunFam" id="3.30.70.250:FF:000001">
    <property type="entry name" value="Malonyl CoA-acyl carrier protein transacylase"/>
    <property type="match status" value="1"/>
</dbReference>
<dbReference type="PANTHER" id="PTHR42681">
    <property type="entry name" value="MALONYL-COA-ACYL CARRIER PROTEIN TRANSACYLASE, MITOCHONDRIAL"/>
    <property type="match status" value="1"/>
</dbReference>
<dbReference type="Proteomes" id="UP000270261">
    <property type="component" value="Unassembled WGS sequence"/>
</dbReference>
<dbReference type="OrthoDB" id="9808564at2"/>
<dbReference type="EC" id="2.3.1.39" evidence="1 6"/>
<dbReference type="InterPro" id="IPR050858">
    <property type="entry name" value="Mal-CoA-ACP_Trans/PKS_FabD"/>
</dbReference>
<dbReference type="PIRSF" id="PIRSF000446">
    <property type="entry name" value="Mct"/>
    <property type="match status" value="1"/>
</dbReference>
<dbReference type="Pfam" id="PF00698">
    <property type="entry name" value="Acyl_transf_1"/>
    <property type="match status" value="1"/>
</dbReference>
<keyword evidence="10" id="KW-1185">Reference proteome</keyword>
<dbReference type="NCBIfam" id="TIGR00128">
    <property type="entry name" value="fabD"/>
    <property type="match status" value="1"/>
</dbReference>
<dbReference type="GO" id="GO:0004314">
    <property type="term" value="F:[acyl-carrier-protein] S-malonyltransferase activity"/>
    <property type="evidence" value="ECO:0007669"/>
    <property type="project" value="UniProtKB-EC"/>
</dbReference>
<gene>
    <name evidence="9" type="primary">fabD</name>
    <name evidence="9" type="ORF">EHV23_07125</name>
</gene>
<protein>
    <recommendedName>
        <fullName evidence="2 6">Malonyl CoA-acyl carrier protein transacylase</fullName>
        <ecNumber evidence="1 6">2.3.1.39</ecNumber>
    </recommendedName>
</protein>
<dbReference type="GO" id="GO:0006633">
    <property type="term" value="P:fatty acid biosynthetic process"/>
    <property type="evidence" value="ECO:0007669"/>
    <property type="project" value="TreeGrafter"/>
</dbReference>
<proteinExistence type="inferred from homology"/>
<comment type="catalytic activity">
    <reaction evidence="5 6">
        <text>holo-[ACP] + malonyl-CoA = malonyl-[ACP] + CoA</text>
        <dbReference type="Rhea" id="RHEA:41792"/>
        <dbReference type="Rhea" id="RHEA-COMP:9623"/>
        <dbReference type="Rhea" id="RHEA-COMP:9685"/>
        <dbReference type="ChEBI" id="CHEBI:57287"/>
        <dbReference type="ChEBI" id="CHEBI:57384"/>
        <dbReference type="ChEBI" id="CHEBI:64479"/>
        <dbReference type="ChEBI" id="CHEBI:78449"/>
        <dbReference type="EC" id="2.3.1.39"/>
    </reaction>
</comment>
<evidence type="ECO:0000313" key="10">
    <source>
        <dbReference type="Proteomes" id="UP000270261"/>
    </source>
</evidence>